<dbReference type="OrthoDB" id="7572575at2"/>
<proteinExistence type="predicted"/>
<dbReference type="InterPro" id="IPR041375">
    <property type="entry name" value="VapC45_PIN-like"/>
</dbReference>
<keyword evidence="3" id="KW-1185">Reference proteome</keyword>
<dbReference type="RefSeq" id="WP_048846893.1">
    <property type="nucleotide sequence ID" value="NZ_BALE01000007.1"/>
</dbReference>
<reference evidence="2 3" key="1">
    <citation type="submission" date="2012-10" db="EMBL/GenBank/DDBJ databases">
        <title>Genome sequencing of Tanticharoenia sakaeratensis NBRC 103193.</title>
        <authorList>
            <person name="Azuma Y."/>
            <person name="Hadano H."/>
            <person name="Hirakawa H."/>
            <person name="Matsushita K."/>
        </authorList>
    </citation>
    <scope>NUCLEOTIDE SEQUENCE [LARGE SCALE GENOMIC DNA]</scope>
    <source>
        <strain evidence="2 3">NBRC 103193</strain>
    </source>
</reference>
<evidence type="ECO:0000313" key="3">
    <source>
        <dbReference type="Proteomes" id="UP000032679"/>
    </source>
</evidence>
<dbReference type="AlphaFoldDB" id="A0A0D6MHP3"/>
<evidence type="ECO:0000313" key="2">
    <source>
        <dbReference type="EMBL" id="GAN53169.1"/>
    </source>
</evidence>
<sequence length="138" mass="15904">MRFVFDENHPPLIARCLRPFAEYSGHQVTSVRDLELEGTKDVNLFRILADQSLLTVLVTADRAMARRRHEIEAIRDTGAIALICAKGWNQERDTLNRARMMMWWWPTILESAGKAKPGTFLALPWTKSEAALQRWLAR</sequence>
<gene>
    <name evidence="2" type="ORF">Tasa_007_014</name>
</gene>
<dbReference type="Proteomes" id="UP000032679">
    <property type="component" value="Unassembled WGS sequence"/>
</dbReference>
<dbReference type="STRING" id="1231623.Tasa_007_014"/>
<dbReference type="Pfam" id="PF18478">
    <property type="entry name" value="PIN_10"/>
    <property type="match status" value="1"/>
</dbReference>
<accession>A0A0D6MHP3</accession>
<evidence type="ECO:0000259" key="1">
    <source>
        <dbReference type="Pfam" id="PF18478"/>
    </source>
</evidence>
<organism evidence="2 3">
    <name type="scientific">Tanticharoenia sakaeratensis NBRC 103193</name>
    <dbReference type="NCBI Taxonomy" id="1231623"/>
    <lineage>
        <taxon>Bacteria</taxon>
        <taxon>Pseudomonadati</taxon>
        <taxon>Pseudomonadota</taxon>
        <taxon>Alphaproteobacteria</taxon>
        <taxon>Acetobacterales</taxon>
        <taxon>Acetobacteraceae</taxon>
        <taxon>Tanticharoenia</taxon>
    </lineage>
</organism>
<feature type="domain" description="VapC45 PIN like" evidence="1">
    <location>
        <begin position="1"/>
        <end position="86"/>
    </location>
</feature>
<protein>
    <recommendedName>
        <fullName evidence="1">VapC45 PIN like domain-containing protein</fullName>
    </recommendedName>
</protein>
<name>A0A0D6MHP3_9PROT</name>
<dbReference type="EMBL" id="BALE01000007">
    <property type="protein sequence ID" value="GAN53169.1"/>
    <property type="molecule type" value="Genomic_DNA"/>
</dbReference>
<comment type="caution">
    <text evidence="2">The sequence shown here is derived from an EMBL/GenBank/DDBJ whole genome shotgun (WGS) entry which is preliminary data.</text>
</comment>